<name>A0AAV7BD32_ENGPU</name>
<feature type="compositionally biased region" description="Basic and acidic residues" evidence="4">
    <location>
        <begin position="257"/>
        <end position="267"/>
    </location>
</feature>
<evidence type="ECO:0000256" key="1">
    <source>
        <dbReference type="ARBA" id="ARBA00022737"/>
    </source>
</evidence>
<feature type="compositionally biased region" description="Polar residues" evidence="4">
    <location>
        <begin position="223"/>
        <end position="234"/>
    </location>
</feature>
<feature type="compositionally biased region" description="Basic residues" evidence="4">
    <location>
        <begin position="237"/>
        <end position="256"/>
    </location>
</feature>
<evidence type="ECO:0000259" key="5">
    <source>
        <dbReference type="PROSITE" id="PS50102"/>
    </source>
</evidence>
<dbReference type="GO" id="GO:0003723">
    <property type="term" value="F:RNA binding"/>
    <property type="evidence" value="ECO:0007669"/>
    <property type="project" value="UniProtKB-UniRule"/>
</dbReference>
<reference evidence="6" key="1">
    <citation type="thesis" date="2020" institute="ProQuest LLC" country="789 East Eisenhower Parkway, Ann Arbor, MI, USA">
        <title>Comparative Genomics and Chromosome Evolution.</title>
        <authorList>
            <person name="Mudd A.B."/>
        </authorList>
    </citation>
    <scope>NUCLEOTIDE SEQUENCE</scope>
    <source>
        <strain evidence="6">237g6f4</strain>
        <tissue evidence="6">Blood</tissue>
    </source>
</reference>
<evidence type="ECO:0000313" key="7">
    <source>
        <dbReference type="Proteomes" id="UP000824782"/>
    </source>
</evidence>
<dbReference type="AlphaFoldDB" id="A0AAV7BD32"/>
<evidence type="ECO:0000256" key="2">
    <source>
        <dbReference type="ARBA" id="ARBA00022884"/>
    </source>
</evidence>
<accession>A0AAV7BD32</accession>
<keyword evidence="2 3" id="KW-0694">RNA-binding</keyword>
<dbReference type="PROSITE" id="PS50102">
    <property type="entry name" value="RRM"/>
    <property type="match status" value="1"/>
</dbReference>
<feature type="compositionally biased region" description="Acidic residues" evidence="4">
    <location>
        <begin position="547"/>
        <end position="559"/>
    </location>
</feature>
<feature type="domain" description="RRM" evidence="5">
    <location>
        <begin position="371"/>
        <end position="448"/>
    </location>
</feature>
<dbReference type="PANTHER" id="PTHR13976">
    <property type="entry name" value="HETEROGENEOUS NUCLEAR RIBONUCLEOPROTEIN-RELATED"/>
    <property type="match status" value="1"/>
</dbReference>
<dbReference type="InterPro" id="IPR000504">
    <property type="entry name" value="RRM_dom"/>
</dbReference>
<evidence type="ECO:0000256" key="4">
    <source>
        <dbReference type="SAM" id="MobiDB-lite"/>
    </source>
</evidence>
<keyword evidence="1" id="KW-0677">Repeat</keyword>
<dbReference type="Proteomes" id="UP000824782">
    <property type="component" value="Unassembled WGS sequence"/>
</dbReference>
<feature type="compositionally biased region" description="Acidic residues" evidence="4">
    <location>
        <begin position="491"/>
        <end position="500"/>
    </location>
</feature>
<proteinExistence type="predicted"/>
<dbReference type="SUPFAM" id="SSF54928">
    <property type="entry name" value="RNA-binding domain, RBD"/>
    <property type="match status" value="1"/>
</dbReference>
<evidence type="ECO:0000256" key="3">
    <source>
        <dbReference type="PROSITE-ProRule" id="PRU00176"/>
    </source>
</evidence>
<evidence type="ECO:0000313" key="6">
    <source>
        <dbReference type="EMBL" id="KAG8570435.1"/>
    </source>
</evidence>
<feature type="region of interest" description="Disordered" evidence="4">
    <location>
        <begin position="143"/>
        <end position="267"/>
    </location>
</feature>
<organism evidence="6 7">
    <name type="scientific">Engystomops pustulosus</name>
    <name type="common">Tungara frog</name>
    <name type="synonym">Physalaemus pustulosus</name>
    <dbReference type="NCBI Taxonomy" id="76066"/>
    <lineage>
        <taxon>Eukaryota</taxon>
        <taxon>Metazoa</taxon>
        <taxon>Chordata</taxon>
        <taxon>Craniata</taxon>
        <taxon>Vertebrata</taxon>
        <taxon>Euteleostomi</taxon>
        <taxon>Amphibia</taxon>
        <taxon>Batrachia</taxon>
        <taxon>Anura</taxon>
        <taxon>Neobatrachia</taxon>
        <taxon>Hyloidea</taxon>
        <taxon>Leptodactylidae</taxon>
        <taxon>Leiuperinae</taxon>
        <taxon>Engystomops</taxon>
    </lineage>
</organism>
<dbReference type="EMBL" id="WNYA01000005">
    <property type="protein sequence ID" value="KAG8570435.1"/>
    <property type="molecule type" value="Genomic_DNA"/>
</dbReference>
<protein>
    <recommendedName>
        <fullName evidence="5">RRM domain-containing protein</fullName>
    </recommendedName>
</protein>
<dbReference type="InterPro" id="IPR050666">
    <property type="entry name" value="ESRP"/>
</dbReference>
<sequence>MERAMNSYESSSSGRSRFHKERTSLYLRIRVTPGLTSMTCVRKYFAGLIIDDILSFTDNPALRNFGALVKFSSSVDAYEGLNRYKRSRDVSVTWSDENEWLKYGGKLYPDDGSGSLTSLDRRANYSGSPERLYHSALRYSRSPEAYPRSRHARSPQWHSRSPPSRSRSPQWHSRSPLSHSWSPHWRSHSPLNHSRSPRLRSRSPYMKSRSPQYRARSPYMKSRSPQYSARSPYTKSRPPHLRSPYVKRRPPQRRRSSPREQPDEHDPIYDGDFYVHVTNMSYGTRKIDLVKWFFNLVSAKSIRFLRDEKGRRTKECLVVFKNEKDYERVLKLDKVSFNGSLLFITSITKSSVRNLLMGTQTLFSHHLAKGKCLYLRNFPSDVTKRDIQQFFAGFSLNEEDITLLCGRKGGAIGEAMVSFSSEDDLEKAEKLHRKKFKDCEIPLKRIPDEKLSDFISANSLNVMPEDPYDCVTQEDDLSEEESDQDKKRPDDQDDNITEEDSGFHLTDNACEFVTQADDESDEPTLLVDEVPGSECNSDENSVHTDNEDANPEDTDPEDANPEHTEPEDANPEQTNLEDTDLADANPEDIDPEDANPEHTDPEDPIPEDAASMS</sequence>
<feature type="compositionally biased region" description="Acidic residues" evidence="4">
    <location>
        <begin position="466"/>
        <end position="483"/>
    </location>
</feature>
<dbReference type="InterPro" id="IPR035979">
    <property type="entry name" value="RBD_domain_sf"/>
</dbReference>
<keyword evidence="7" id="KW-1185">Reference proteome</keyword>
<dbReference type="SMART" id="SM00360">
    <property type="entry name" value="RRM"/>
    <property type="match status" value="2"/>
</dbReference>
<dbReference type="InterPro" id="IPR012677">
    <property type="entry name" value="Nucleotide-bd_a/b_plait_sf"/>
</dbReference>
<feature type="compositionally biased region" description="Low complexity" evidence="4">
    <location>
        <begin position="154"/>
        <end position="191"/>
    </location>
</feature>
<feature type="region of interest" description="Disordered" evidence="4">
    <location>
        <begin position="463"/>
        <end position="613"/>
    </location>
</feature>
<dbReference type="Gene3D" id="3.30.70.330">
    <property type="match status" value="2"/>
</dbReference>
<dbReference type="Pfam" id="PF00076">
    <property type="entry name" value="RRM_1"/>
    <property type="match status" value="2"/>
</dbReference>
<gene>
    <name evidence="6" type="ORF">GDO81_011271</name>
</gene>
<comment type="caution">
    <text evidence="6">The sequence shown here is derived from an EMBL/GenBank/DDBJ whole genome shotgun (WGS) entry which is preliminary data.</text>
</comment>
<feature type="compositionally biased region" description="Acidic residues" evidence="4">
    <location>
        <begin position="567"/>
        <end position="594"/>
    </location>
</feature>